<evidence type="ECO:0000313" key="1">
    <source>
        <dbReference type="EMBL" id="CAG6518254.1"/>
    </source>
</evidence>
<dbReference type="EMBL" id="HBUE01022020">
    <property type="protein sequence ID" value="CAG6453053.1"/>
    <property type="molecule type" value="Transcribed_RNA"/>
</dbReference>
<dbReference type="EMBL" id="HBUE01176875">
    <property type="protein sequence ID" value="CAG6518254.1"/>
    <property type="molecule type" value="Transcribed_RNA"/>
</dbReference>
<organism evidence="1">
    <name type="scientific">Culex pipiens</name>
    <name type="common">House mosquito</name>
    <dbReference type="NCBI Taxonomy" id="7175"/>
    <lineage>
        <taxon>Eukaryota</taxon>
        <taxon>Metazoa</taxon>
        <taxon>Ecdysozoa</taxon>
        <taxon>Arthropoda</taxon>
        <taxon>Hexapoda</taxon>
        <taxon>Insecta</taxon>
        <taxon>Pterygota</taxon>
        <taxon>Neoptera</taxon>
        <taxon>Endopterygota</taxon>
        <taxon>Diptera</taxon>
        <taxon>Nematocera</taxon>
        <taxon>Culicoidea</taxon>
        <taxon>Culicidae</taxon>
        <taxon>Culicinae</taxon>
        <taxon>Culicini</taxon>
        <taxon>Culex</taxon>
        <taxon>Culex</taxon>
    </lineage>
</organism>
<reference evidence="1" key="1">
    <citation type="submission" date="2021-05" db="EMBL/GenBank/DDBJ databases">
        <authorList>
            <person name="Alioto T."/>
            <person name="Alioto T."/>
            <person name="Gomez Garrido J."/>
        </authorList>
    </citation>
    <scope>NUCLEOTIDE SEQUENCE</scope>
</reference>
<dbReference type="EMBL" id="HBUE01282388">
    <property type="protein sequence ID" value="CAG6569786.1"/>
    <property type="molecule type" value="Transcribed_RNA"/>
</dbReference>
<proteinExistence type="predicted"/>
<accession>A0A8D8DWF5</accession>
<name>A0A8D8DWF5_CULPI</name>
<dbReference type="EMBL" id="HBUE01022023">
    <property type="protein sequence ID" value="CAG6453055.1"/>
    <property type="molecule type" value="Transcribed_RNA"/>
</dbReference>
<dbReference type="AlphaFoldDB" id="A0A8D8DWF5"/>
<protein>
    <submittedName>
        <fullName evidence="1">(northern house mosquito) hypothetical protein</fullName>
    </submittedName>
</protein>
<sequence length="114" mass="14072">MHRNGRFRRFRRWRWWNQHLWRNSTLLRNSFGSLFGGRDRRQHRDFLLFLRHIRNHFRRFVLWYFHDLLLFAIGRSNFRLCDRCGRRRSLLGLLADLDELPVGKAEHLQLGGEA</sequence>